<dbReference type="PANTHER" id="PTHR47370">
    <property type="entry name" value="ACYL-COA N-ACYLTRANSFERASES (NAT) SUPERFAMILY PROTEIN"/>
    <property type="match status" value="1"/>
</dbReference>
<reference evidence="1 2" key="1">
    <citation type="submission" date="2019-01" db="EMBL/GenBank/DDBJ databases">
        <title>Sequencing of cultivated peanut Arachis hypogaea provides insights into genome evolution and oil improvement.</title>
        <authorList>
            <person name="Chen X."/>
        </authorList>
    </citation>
    <scope>NUCLEOTIDE SEQUENCE [LARGE SCALE GENOMIC DNA]</scope>
    <source>
        <strain evidence="2">cv. Fuhuasheng</strain>
        <tissue evidence="1">Leaves</tissue>
    </source>
</reference>
<evidence type="ECO:0000313" key="2">
    <source>
        <dbReference type="Proteomes" id="UP000289738"/>
    </source>
</evidence>
<gene>
    <name evidence="1" type="ORF">Ahy_B01g055534</name>
</gene>
<accession>A0A445AWF5</accession>
<dbReference type="InterPro" id="IPR052810">
    <property type="entry name" value="Plant_NAT"/>
</dbReference>
<dbReference type="EMBL" id="SDMP01000011">
    <property type="protein sequence ID" value="RYR30762.1"/>
    <property type="molecule type" value="Genomic_DNA"/>
</dbReference>
<proteinExistence type="predicted"/>
<sequence>MSVSDDDSSLGRPFGFLFIYALHGEEENLEELMESMWKFTSRLGESIKDCRVVVTELGLGDPLANHVPQTASMSCIYDLWFTRKLSSHSEQKVELLMKKPVGNVFVDPRDF</sequence>
<dbReference type="Gramene" id="arahy.Tifrunner.gnm2.ann2.Ah11g435100.1">
    <property type="protein sequence ID" value="arahy.Tifrunner.gnm2.ann2.Ah11g435100.1-CDS-1"/>
    <property type="gene ID" value="arahy.Tifrunner.gnm2.ann2.Ah11g435100"/>
</dbReference>
<protein>
    <submittedName>
        <fullName evidence="1">Uncharacterized protein</fullName>
    </submittedName>
</protein>
<dbReference type="AlphaFoldDB" id="A0A445AWF5"/>
<dbReference type="PANTHER" id="PTHR47370:SF4">
    <property type="entry name" value="N-ACETYLTRANSFERASE HLS1-LIKE-RELATED"/>
    <property type="match status" value="1"/>
</dbReference>
<dbReference type="Proteomes" id="UP000289738">
    <property type="component" value="Chromosome B01"/>
</dbReference>
<name>A0A445AWF5_ARAHY</name>
<comment type="caution">
    <text evidence="1">The sequence shown here is derived from an EMBL/GenBank/DDBJ whole genome shotgun (WGS) entry which is preliminary data.</text>
</comment>
<dbReference type="STRING" id="3818.A0A445AWF5"/>
<keyword evidence="2" id="KW-1185">Reference proteome</keyword>
<organism evidence="1 2">
    <name type="scientific">Arachis hypogaea</name>
    <name type="common">Peanut</name>
    <dbReference type="NCBI Taxonomy" id="3818"/>
    <lineage>
        <taxon>Eukaryota</taxon>
        <taxon>Viridiplantae</taxon>
        <taxon>Streptophyta</taxon>
        <taxon>Embryophyta</taxon>
        <taxon>Tracheophyta</taxon>
        <taxon>Spermatophyta</taxon>
        <taxon>Magnoliopsida</taxon>
        <taxon>eudicotyledons</taxon>
        <taxon>Gunneridae</taxon>
        <taxon>Pentapetalae</taxon>
        <taxon>rosids</taxon>
        <taxon>fabids</taxon>
        <taxon>Fabales</taxon>
        <taxon>Fabaceae</taxon>
        <taxon>Papilionoideae</taxon>
        <taxon>50 kb inversion clade</taxon>
        <taxon>dalbergioids sensu lato</taxon>
        <taxon>Dalbergieae</taxon>
        <taxon>Pterocarpus clade</taxon>
        <taxon>Arachis</taxon>
    </lineage>
</organism>
<evidence type="ECO:0000313" key="1">
    <source>
        <dbReference type="EMBL" id="RYR30762.1"/>
    </source>
</evidence>